<dbReference type="Pfam" id="PF07715">
    <property type="entry name" value="Plug"/>
    <property type="match status" value="1"/>
</dbReference>
<accession>A0ABP7QKZ9</accession>
<dbReference type="SUPFAM" id="SSF49464">
    <property type="entry name" value="Carboxypeptidase regulatory domain-like"/>
    <property type="match status" value="1"/>
</dbReference>
<proteinExistence type="predicted"/>
<dbReference type="EMBL" id="BAABDI010000025">
    <property type="protein sequence ID" value="GAA3984184.1"/>
    <property type="molecule type" value="Genomic_DNA"/>
</dbReference>
<evidence type="ECO:0000256" key="5">
    <source>
        <dbReference type="ARBA" id="ARBA00023136"/>
    </source>
</evidence>
<keyword evidence="8" id="KW-0675">Receptor</keyword>
<evidence type="ECO:0000313" key="8">
    <source>
        <dbReference type="EMBL" id="GAA3984184.1"/>
    </source>
</evidence>
<evidence type="ECO:0000256" key="1">
    <source>
        <dbReference type="ARBA" id="ARBA00004571"/>
    </source>
</evidence>
<evidence type="ECO:0000313" key="9">
    <source>
        <dbReference type="Proteomes" id="UP001501556"/>
    </source>
</evidence>
<gene>
    <name evidence="8" type="ORF">GCM10022407_31560</name>
</gene>
<keyword evidence="2" id="KW-0813">Transport</keyword>
<dbReference type="PANTHER" id="PTHR30069">
    <property type="entry name" value="TONB-DEPENDENT OUTER MEMBRANE RECEPTOR"/>
    <property type="match status" value="1"/>
</dbReference>
<dbReference type="SUPFAM" id="SSF56935">
    <property type="entry name" value="Porins"/>
    <property type="match status" value="1"/>
</dbReference>
<keyword evidence="4" id="KW-0812">Transmembrane</keyword>
<dbReference type="InterPro" id="IPR036942">
    <property type="entry name" value="Beta-barrel_TonB_sf"/>
</dbReference>
<keyword evidence="5" id="KW-0472">Membrane</keyword>
<comment type="subcellular location">
    <subcellularLocation>
        <location evidence="1">Cell outer membrane</location>
        <topology evidence="1">Multi-pass membrane protein</topology>
    </subcellularLocation>
</comment>
<dbReference type="PANTHER" id="PTHR30069:SF40">
    <property type="entry name" value="TONB-DEPENDENT RECEPTOR NMB0964-RELATED"/>
    <property type="match status" value="1"/>
</dbReference>
<name>A0ABP7QKZ9_9BACT</name>
<dbReference type="Gene3D" id="2.40.170.20">
    <property type="entry name" value="TonB-dependent receptor, beta-barrel domain"/>
    <property type="match status" value="1"/>
</dbReference>
<reference evidence="9" key="1">
    <citation type="journal article" date="2019" name="Int. J. Syst. Evol. Microbiol.">
        <title>The Global Catalogue of Microorganisms (GCM) 10K type strain sequencing project: providing services to taxonomists for standard genome sequencing and annotation.</title>
        <authorList>
            <consortium name="The Broad Institute Genomics Platform"/>
            <consortium name="The Broad Institute Genome Sequencing Center for Infectious Disease"/>
            <person name="Wu L."/>
            <person name="Ma J."/>
        </authorList>
    </citation>
    <scope>NUCLEOTIDE SEQUENCE [LARGE SCALE GENOMIC DNA]</scope>
    <source>
        <strain evidence="9">JCM 17217</strain>
    </source>
</reference>
<keyword evidence="3" id="KW-1134">Transmembrane beta strand</keyword>
<dbReference type="Pfam" id="PF13715">
    <property type="entry name" value="CarbopepD_reg_2"/>
    <property type="match status" value="1"/>
</dbReference>
<protein>
    <submittedName>
        <fullName evidence="8">TonB-dependent receptor</fullName>
    </submittedName>
</protein>
<dbReference type="Gene3D" id="2.170.130.10">
    <property type="entry name" value="TonB-dependent receptor, plug domain"/>
    <property type="match status" value="1"/>
</dbReference>
<evidence type="ECO:0000256" key="3">
    <source>
        <dbReference type="ARBA" id="ARBA00022452"/>
    </source>
</evidence>
<evidence type="ECO:0000256" key="6">
    <source>
        <dbReference type="ARBA" id="ARBA00023237"/>
    </source>
</evidence>
<dbReference type="InterPro" id="IPR012910">
    <property type="entry name" value="Plug_dom"/>
</dbReference>
<keyword evidence="9" id="KW-1185">Reference proteome</keyword>
<keyword evidence="6" id="KW-0998">Cell outer membrane</keyword>
<dbReference type="RefSeq" id="WP_345125851.1">
    <property type="nucleotide sequence ID" value="NZ_BAABDI010000025.1"/>
</dbReference>
<evidence type="ECO:0000259" key="7">
    <source>
        <dbReference type="Pfam" id="PF07715"/>
    </source>
</evidence>
<evidence type="ECO:0000256" key="4">
    <source>
        <dbReference type="ARBA" id="ARBA00022692"/>
    </source>
</evidence>
<feature type="domain" description="TonB-dependent receptor plug" evidence="7">
    <location>
        <begin position="136"/>
        <end position="236"/>
    </location>
</feature>
<dbReference type="Gene3D" id="2.60.40.1120">
    <property type="entry name" value="Carboxypeptidase-like, regulatory domain"/>
    <property type="match status" value="1"/>
</dbReference>
<dbReference type="InterPro" id="IPR008969">
    <property type="entry name" value="CarboxyPept-like_regulatory"/>
</dbReference>
<evidence type="ECO:0000256" key="2">
    <source>
        <dbReference type="ARBA" id="ARBA00022448"/>
    </source>
</evidence>
<dbReference type="Proteomes" id="UP001501556">
    <property type="component" value="Unassembled WGS sequence"/>
</dbReference>
<comment type="caution">
    <text evidence="8">The sequence shown here is derived from an EMBL/GenBank/DDBJ whole genome shotgun (WGS) entry which is preliminary data.</text>
</comment>
<organism evidence="8 9">
    <name type="scientific">Hymenobacter antarcticus</name>
    <dbReference type="NCBI Taxonomy" id="486270"/>
    <lineage>
        <taxon>Bacteria</taxon>
        <taxon>Pseudomonadati</taxon>
        <taxon>Bacteroidota</taxon>
        <taxon>Cytophagia</taxon>
        <taxon>Cytophagales</taxon>
        <taxon>Hymenobacteraceae</taxon>
        <taxon>Hymenobacter</taxon>
    </lineage>
</organism>
<sequence length="808" mass="87910">MGIFSCLPGRVAAWLGVVLLSLLAQPGRAQTAPAPEACTLALAGRVADHEAGTLLPGATVRLLETGEVSATGADGNYHFHVCPGTYHLEVSFVGYRPETLEVRVATAVVRNFQLHADAVRLAGAVVRGTAGGATPTQATAALAGRELAATRGQSLGEALLKVSGVSAIQTGPNVFKPMIHGLHSNRVALLNNGVRQEGQQWGQDHGPEIDPFVASRLTVVKGAAGVRYGADAIGGVVLAQPAALPDSAGTTADLHLVGASNNGLGAVSATVQGAPGKLPGLAWRAQGTVRRAGLSRTPDYRISTSALAEYNYSGAVGWQRARWGVEAFLSQYNAQLGLYPVPENWNRVARDSSPAPLPAAFSYRLDRPYQQIQHTLFKLSGFYNLPGWGGQVTLTLAQQADRRAEYDKYRPRNQNLAARNLPELDYRNQTTTADLRWVPRPHGNFGGELGLSGTLQDNTYRPGSRFFIPYYTNRTGGAYAIGRWHPGPWLLEAGLRLDRRALDTRRPTRVSGAFEVVRESFAFTTPAASLGLVRELGPHVTLRADASLLRRAPAANERASQGVHNGIYEEGYDITRPAGTPALGPETARSVALSLSWHDHPRLNGELTVYQTGIDNYIFQTLIPPVLDIRGLFPSYRYQQTDARFRGLDLLVAYRVARPLSLGLKAATVVERDLRLNDYLILAPADRLETWLRYEAPAAAPRATPRRLTGFYAQLGAQGVRRQTRVPRDNEQRDYQSPPPGYYLLGAEVGGTLRLGPRTPLEISLTGTNLLDTRYRDYLNRYRYFLDELGQNVTLRLRMPLAFGGTKK</sequence>
<dbReference type="InterPro" id="IPR039426">
    <property type="entry name" value="TonB-dep_rcpt-like"/>
</dbReference>
<dbReference type="InterPro" id="IPR037066">
    <property type="entry name" value="Plug_dom_sf"/>
</dbReference>